<dbReference type="Pfam" id="PF00248">
    <property type="entry name" value="Aldo_ket_red"/>
    <property type="match status" value="1"/>
</dbReference>
<feature type="domain" description="NADP-dependent oxidoreductase" evidence="12">
    <location>
        <begin position="41"/>
        <end position="307"/>
    </location>
</feature>
<reference evidence="13" key="1">
    <citation type="submission" date="2025-05" db="UniProtKB">
        <authorList>
            <consortium name="Ensembl"/>
        </authorList>
    </citation>
    <scope>IDENTIFICATION</scope>
</reference>
<feature type="binding site" evidence="10">
    <location>
        <position position="131"/>
    </location>
    <ligand>
        <name>substrate</name>
    </ligand>
</feature>
<dbReference type="Ensembl" id="ENSEBUT00000014665.1">
    <property type="protein sequence ID" value="ENSEBUP00000014088.1"/>
    <property type="gene ID" value="ENSEBUG00000008880.1"/>
</dbReference>
<organism evidence="13 14">
    <name type="scientific">Eptatretus burgeri</name>
    <name type="common">Inshore hagfish</name>
    <dbReference type="NCBI Taxonomy" id="7764"/>
    <lineage>
        <taxon>Eukaryota</taxon>
        <taxon>Metazoa</taxon>
        <taxon>Chordata</taxon>
        <taxon>Craniata</taxon>
        <taxon>Vertebrata</taxon>
        <taxon>Cyclostomata</taxon>
        <taxon>Myxini</taxon>
        <taxon>Myxiniformes</taxon>
        <taxon>Myxinidae</taxon>
        <taxon>Eptatretinae</taxon>
        <taxon>Eptatretus</taxon>
    </lineage>
</organism>
<evidence type="ECO:0000313" key="13">
    <source>
        <dbReference type="Ensembl" id="ENSEBUP00000014102.1"/>
    </source>
</evidence>
<dbReference type="Ensembl" id="ENSEBUT00000014678.1">
    <property type="protein sequence ID" value="ENSEBUP00000014102.1"/>
    <property type="gene ID" value="ENSEBUG00000008880.1"/>
</dbReference>
<protein>
    <recommendedName>
        <fullName evidence="4">alcohol dehydrogenase (NADP(+))</fullName>
        <ecNumber evidence="4">1.1.1.2</ecNumber>
    </recommendedName>
    <alternativeName>
        <fullName evidence="5">S-nitroso-CoA reductase</fullName>
    </alternativeName>
</protein>
<dbReference type="FunFam" id="3.20.20.100:FF:000006">
    <property type="entry name" value="Aldo-keto reductase family 1 member A1"/>
    <property type="match status" value="1"/>
</dbReference>
<dbReference type="PROSITE" id="PS00062">
    <property type="entry name" value="ALDOKETO_REDUCTASE_2"/>
    <property type="match status" value="1"/>
</dbReference>
<evidence type="ECO:0000256" key="10">
    <source>
        <dbReference type="PIRSR" id="PIRSR000097-2"/>
    </source>
</evidence>
<dbReference type="PROSITE" id="PS00798">
    <property type="entry name" value="ALDOKETO_REDUCTASE_1"/>
    <property type="match status" value="1"/>
</dbReference>
<feature type="active site" description="Proton donor" evidence="9">
    <location>
        <position position="69"/>
    </location>
</feature>
<name>A0A8C4QE41_EPTBU</name>
<evidence type="ECO:0000256" key="6">
    <source>
        <dbReference type="ARBA" id="ARBA00047706"/>
    </source>
</evidence>
<comment type="catalytic activity">
    <reaction evidence="7">
        <text>S-nitrosoglutathione + NADPH + H(+) = S-(hydroxysulfenamide)glutathione + NADP(+)</text>
        <dbReference type="Rhea" id="RHEA:63500"/>
        <dbReference type="ChEBI" id="CHEBI:15378"/>
        <dbReference type="ChEBI" id="CHEBI:57783"/>
        <dbReference type="ChEBI" id="CHEBI:58349"/>
        <dbReference type="ChEBI" id="CHEBI:145544"/>
        <dbReference type="ChEBI" id="CHEBI:229723"/>
    </reaction>
</comment>
<evidence type="ECO:0000256" key="3">
    <source>
        <dbReference type="ARBA" id="ARBA00023002"/>
    </source>
</evidence>
<evidence type="ECO:0000256" key="4">
    <source>
        <dbReference type="ARBA" id="ARBA00024074"/>
    </source>
</evidence>
<dbReference type="InterPro" id="IPR023210">
    <property type="entry name" value="NADP_OxRdtase_dom"/>
</dbReference>
<evidence type="ECO:0000256" key="2">
    <source>
        <dbReference type="ARBA" id="ARBA00022857"/>
    </source>
</evidence>
<comment type="similarity">
    <text evidence="1">Belongs to the aldo/keto reductase family.</text>
</comment>
<evidence type="ECO:0000256" key="11">
    <source>
        <dbReference type="PIRSR" id="PIRSR000097-3"/>
    </source>
</evidence>
<keyword evidence="14" id="KW-1185">Reference proteome</keyword>
<dbReference type="PANTHER" id="PTHR11732">
    <property type="entry name" value="ALDO/KETO REDUCTASE"/>
    <property type="match status" value="1"/>
</dbReference>
<dbReference type="AlphaFoldDB" id="A0A8C4QE41"/>
<dbReference type="GeneTree" id="ENSGT00940000156539"/>
<dbReference type="SUPFAM" id="SSF51430">
    <property type="entry name" value="NAD(P)-linked oxidoreductase"/>
    <property type="match status" value="1"/>
</dbReference>
<comment type="catalytic activity">
    <reaction evidence="8">
        <text>a primary alcohol + NADP(+) = an aldehyde + NADPH + H(+)</text>
        <dbReference type="Rhea" id="RHEA:15937"/>
        <dbReference type="ChEBI" id="CHEBI:15378"/>
        <dbReference type="ChEBI" id="CHEBI:15734"/>
        <dbReference type="ChEBI" id="CHEBI:17478"/>
        <dbReference type="ChEBI" id="CHEBI:57783"/>
        <dbReference type="ChEBI" id="CHEBI:58349"/>
        <dbReference type="EC" id="1.1.1.2"/>
    </reaction>
</comment>
<evidence type="ECO:0000256" key="8">
    <source>
        <dbReference type="ARBA" id="ARBA00048262"/>
    </source>
</evidence>
<dbReference type="PROSITE" id="PS00063">
    <property type="entry name" value="ALDOKETO_REDUCTASE_3"/>
    <property type="match status" value="1"/>
</dbReference>
<dbReference type="GO" id="GO:0008106">
    <property type="term" value="F:alcohol dehydrogenase (NADP+) activity"/>
    <property type="evidence" value="ECO:0007669"/>
    <property type="project" value="UniProtKB-EC"/>
</dbReference>
<dbReference type="InterPro" id="IPR036812">
    <property type="entry name" value="NAD(P)_OxRdtase_dom_sf"/>
</dbReference>
<feature type="site" description="Lowers pKa of active site Tyr" evidence="11">
    <location>
        <position position="98"/>
    </location>
</feature>
<dbReference type="Proteomes" id="UP000694388">
    <property type="component" value="Unplaced"/>
</dbReference>
<evidence type="ECO:0000256" key="5">
    <source>
        <dbReference type="ARBA" id="ARBA00044808"/>
    </source>
</evidence>
<dbReference type="PRINTS" id="PR00069">
    <property type="entry name" value="ALDKETRDTASE"/>
</dbReference>
<evidence type="ECO:0000259" key="12">
    <source>
        <dbReference type="Pfam" id="PF00248"/>
    </source>
</evidence>
<evidence type="ECO:0000256" key="9">
    <source>
        <dbReference type="PIRSR" id="PIRSR000097-1"/>
    </source>
</evidence>
<proteinExistence type="inferred from homology"/>
<evidence type="ECO:0000256" key="1">
    <source>
        <dbReference type="ARBA" id="ARBA00007905"/>
    </source>
</evidence>
<sequence>MSASEAKIPLNNGLSIPLLGLGTFVEGHAVRHFNIGVHMSEPSQSEQIKTAVEIALDAGYRHVDTASIYFSEKEVGMAVRSRLEREDFTRKEIFITSKLWNTFHDPADVRPACLESLSNLGLSYLDLYLMHTPMGFQNVPGELFPRKNNMILASNVDYIDTWKAMEKLVDEGLVKSIGVSNFNRSQVERLLSVARIKPAINQVELHPYLAQQEMVKYCQSNGIVVTAHTPLGSPQPNFEEQILLDPVIIAIAEKNGKTAAQIILRYQVQKNIVVIPKSLTASRIVQNSKIFDFKLDEDEMQKITALDRNWRRYNIDIFQSDTHPYFPFSE</sequence>
<dbReference type="EC" id="1.1.1.2" evidence="4"/>
<dbReference type="InterPro" id="IPR018170">
    <property type="entry name" value="Aldo/ket_reductase_CS"/>
</dbReference>
<comment type="catalytic activity">
    <reaction evidence="6">
        <text>S-nitroso-CoA + NADPH + H(+) = sulfinamide-CoA + NADP(+)</text>
        <dbReference type="Rhea" id="RHEA:78375"/>
        <dbReference type="ChEBI" id="CHEBI:15378"/>
        <dbReference type="ChEBI" id="CHEBI:57783"/>
        <dbReference type="ChEBI" id="CHEBI:58349"/>
        <dbReference type="ChEBI" id="CHEBI:145546"/>
        <dbReference type="ChEBI" id="CHEBI:145548"/>
    </reaction>
    <physiologicalReaction direction="left-to-right" evidence="6">
        <dbReference type="Rhea" id="RHEA:78376"/>
    </physiologicalReaction>
</comment>
<keyword evidence="2" id="KW-0521">NADP</keyword>
<accession>A0A8C4QE41</accession>
<keyword evidence="3" id="KW-0560">Oxidoreductase</keyword>
<evidence type="ECO:0000256" key="7">
    <source>
        <dbReference type="ARBA" id="ARBA00048207"/>
    </source>
</evidence>
<evidence type="ECO:0000313" key="14">
    <source>
        <dbReference type="Proteomes" id="UP000694388"/>
    </source>
</evidence>
<dbReference type="OMA" id="MHSPMGI"/>
<dbReference type="InterPro" id="IPR020471">
    <property type="entry name" value="AKR"/>
</dbReference>
<dbReference type="Gene3D" id="3.20.20.100">
    <property type="entry name" value="NADP-dependent oxidoreductase domain"/>
    <property type="match status" value="1"/>
</dbReference>
<dbReference type="PIRSF" id="PIRSF000097">
    <property type="entry name" value="AKR"/>
    <property type="match status" value="1"/>
</dbReference>